<dbReference type="Gene3D" id="2.180.10.10">
    <property type="entry name" value="RHS repeat-associated core"/>
    <property type="match status" value="2"/>
</dbReference>
<evidence type="ECO:0000256" key="4">
    <source>
        <dbReference type="SAM" id="Coils"/>
    </source>
</evidence>
<dbReference type="Pfam" id="PF07591">
    <property type="entry name" value="PT-HINT"/>
    <property type="match status" value="1"/>
</dbReference>
<dbReference type="InterPro" id="IPR022385">
    <property type="entry name" value="Rhs_assc_core"/>
</dbReference>
<sequence>MIAYDLVGAADVTPVVAGPTATYFDVLPQTDVELSTFDAGLKETLILKSPDAPSSWLFPLRLTGNVVKQVTNNGATTTVTSYDAAGRQTSSTADPNGLNRTTALGYDLDDNVVSTTESNPGGIVGLSEAMYDSSGRVIAETTYRNTQLTPVSRWRLNETAGTAVADSVGNTAGTATSGITWSTERGGSAQFAGPGSIDGAGPVVDTTRSFTISVWAKLADASRNGAVVSQLGTSAQSPFSLRYDQVAGNKWGFFLFDEDTQTSARARVLSGATAQPDTWTHLVGVYDATAREMRFYINKTLAGTAAVNWDPFRTAGPLTVGRVRWDGVLTGGWTGGISDVQAYQKALTAAEIAQVHDGTAPAAGAEVIRTSVNLDQEGHPKSTTDPNGRTTYYSYDEEGRAVKTTAPAVMAESATGAGLANAVSWIGYNTFGEATDRRDPNGNWSVTEYDAIGRSVADVLPSYTAPGTSTAVTPRATRTYDPVGQLLTSTDPLGKTTTYEYDQLGRVAKVTAPNNGVTKYSYDLVGDLLSQTDPTGAVSTSTYDYLGRQLTTTQVVRQSGTNHTTTYSYGMGGWLSQVQTAAGVTSKRTYNALGEVLTEVDGANNTTTYGYDGDGRVVRTTLPDGTYTTTTYDLAGRATATSSFNAAGTLLSTGSSRYDRGGNLIASTDAKGTTTTFEYDATDMLVREVQPISGSDSIQTSFAYDLAGNQTRFTDGRGNSFMTTYNSWNLPESQIEPATTAHPTPADRTFTIAYDKGGRPVTQTLPGGVTITSTYDDMGQVTRQVGAGAEVSTEDREFGYDLAGRMTTLSGSGGSNTLSYDDRGLLLSVTGPSGNSSFGYNQDGQPTSRIDAAGTTNYTYDTAGRLATIANADAGVQLTNTYDQLSQVTKITYGSSGNTRNFGFDDQHRPVSDELKTPSGTSIAKIAYGWDANDNIVSKTTTGFAGAAANTYTYDLADRLTSWNNGTATTVYAYDKSGNRVQNGSKLFTYDQRSRLLTADGVEYAYTARGTLASAGGQLTRADAFGQVLSQDSAAGTQSYSYDGLGRAIRPGFAYTGLGNDLAGDGTATYVRDPAGGLLGEAAGGTKRLAWTDLHTDVVGQFTETGTALAGSTTYDPLGKVLATTGMIGSLGYQSEWTDAFTGRVNMHARWYNTETGQFDTRDTASNSPVPDSINANRYQYGDGNPLTVTDPTGHWGNPFKKIAQSVSRAASAVTSTVSRATSYVSSYASSAYSAARSYAAEKVSAVKQAASKAVNKAKQAVNKAKQAVKKVAKKVAKSVKKKIDQGRKWVAKKYAAAKQKAKQAYNKAKQAGKKVAAKATRAVKKAASAVKDAANATAKWVVEHKDVILEVAAIGGAILAGLACTAVTVGAGALACMVGAGALINLAKDAAQGDINSIGDALGSLGTGALSGLAGGAGGMIAGKVAAAVASRVGAGIGGRLVTEAVENGVSDVIDQAVTTGRVDPRSALLGMVPGLGLLNRKGGGGKGGGGDNAPARGGDSGGGGSCPIPPSRKHSFDPSTQVLMADGTVRPIEDVNVGDRVVATDPETGTTLAKPVTELHRNTDRELTDLTVRDQDGNTTTLETTQNHPFWNVTEQEWTDAKNLNPGTKLHVAGKGEVIVHTVANYHGNEEMRDLTVADIHTYYVLAGNEPVLVHNNNGCFDAEAAAEGLPEWSEGQTTFGRASGRDANGSAVDFDLLWSGDKKNHAGLIGAVNAKLRAAGILRGSSNSARASDLEQKFAALMNKRGIVDVDVVINNPNGPCQVRLGCDQTLNHILDSNRGLSVHWRDNDGVWQRADYGTRRRR</sequence>
<feature type="region of interest" description="Disordered" evidence="5">
    <location>
        <begin position="1482"/>
        <end position="1520"/>
    </location>
</feature>
<dbReference type="InterPro" id="IPR056823">
    <property type="entry name" value="TEN-like_YD-shell"/>
</dbReference>
<dbReference type="SUPFAM" id="SSF49899">
    <property type="entry name" value="Concanavalin A-like lectins/glucanases"/>
    <property type="match status" value="1"/>
</dbReference>
<evidence type="ECO:0000256" key="3">
    <source>
        <dbReference type="ARBA" id="ARBA00023157"/>
    </source>
</evidence>
<dbReference type="NCBIfam" id="TIGR01643">
    <property type="entry name" value="YD_repeat_2x"/>
    <property type="match status" value="6"/>
</dbReference>
<dbReference type="InterPro" id="IPR031325">
    <property type="entry name" value="RHS_repeat"/>
</dbReference>
<feature type="domain" description="Hint" evidence="6">
    <location>
        <begin position="1515"/>
        <end position="1616"/>
    </location>
</feature>
<keyword evidence="1" id="KW-0732">Signal</keyword>
<evidence type="ECO:0000259" key="7">
    <source>
        <dbReference type="SMART" id="SM00560"/>
    </source>
</evidence>
<organism evidence="8 9">
    <name type="scientific">Micromonospora sonneratiae</name>
    <dbReference type="NCBI Taxonomy" id="1184706"/>
    <lineage>
        <taxon>Bacteria</taxon>
        <taxon>Bacillati</taxon>
        <taxon>Actinomycetota</taxon>
        <taxon>Actinomycetes</taxon>
        <taxon>Micromonosporales</taxon>
        <taxon>Micromonosporaceae</taxon>
        <taxon>Micromonospora</taxon>
    </lineage>
</organism>
<dbReference type="CDD" id="cd00081">
    <property type="entry name" value="Hint"/>
    <property type="match status" value="1"/>
</dbReference>
<dbReference type="Gene3D" id="2.170.16.10">
    <property type="entry name" value="Hedgehog/Intein (Hint) domain"/>
    <property type="match status" value="1"/>
</dbReference>
<dbReference type="SMART" id="SM00560">
    <property type="entry name" value="LamGL"/>
    <property type="match status" value="1"/>
</dbReference>
<dbReference type="RefSeq" id="WP_377567398.1">
    <property type="nucleotide sequence ID" value="NZ_JBHTMP010000005.1"/>
</dbReference>
<reference evidence="9" key="1">
    <citation type="journal article" date="2019" name="Int. J. Syst. Evol. Microbiol.">
        <title>The Global Catalogue of Microorganisms (GCM) 10K type strain sequencing project: providing services to taxonomists for standard genome sequencing and annotation.</title>
        <authorList>
            <consortium name="The Broad Institute Genomics Platform"/>
            <consortium name="The Broad Institute Genome Sequencing Center for Infectious Disease"/>
            <person name="Wu L."/>
            <person name="Ma J."/>
        </authorList>
    </citation>
    <scope>NUCLEOTIDE SEQUENCE [LARGE SCALE GENOMIC DNA]</scope>
    <source>
        <strain evidence="9">JCM 31037</strain>
    </source>
</reference>
<dbReference type="PANTHER" id="PTHR32305:SF15">
    <property type="entry name" value="PROTEIN RHSA-RELATED"/>
    <property type="match status" value="1"/>
</dbReference>
<dbReference type="Pfam" id="PF13385">
    <property type="entry name" value="Laminin_G_3"/>
    <property type="match status" value="1"/>
</dbReference>
<evidence type="ECO:0000256" key="2">
    <source>
        <dbReference type="ARBA" id="ARBA00022737"/>
    </source>
</evidence>
<feature type="domain" description="LamG-like jellyroll fold" evidence="7">
    <location>
        <begin position="208"/>
        <end position="350"/>
    </location>
</feature>
<dbReference type="EMBL" id="JBHTMP010000005">
    <property type="protein sequence ID" value="MFD1320421.1"/>
    <property type="molecule type" value="Genomic_DNA"/>
</dbReference>
<gene>
    <name evidence="8" type="ORF">ACFQ4H_04870</name>
</gene>
<comment type="caution">
    <text evidence="8">The sequence shown here is derived from an EMBL/GenBank/DDBJ whole genome shotgun (WGS) entry which is preliminary data.</text>
</comment>
<evidence type="ECO:0000256" key="1">
    <source>
        <dbReference type="ARBA" id="ARBA00022729"/>
    </source>
</evidence>
<dbReference type="InterPro" id="IPR050708">
    <property type="entry name" value="T6SS_VgrG/RHS"/>
</dbReference>
<dbReference type="Gene3D" id="1.20.120.20">
    <property type="entry name" value="Apolipoprotein"/>
    <property type="match status" value="1"/>
</dbReference>
<keyword evidence="4" id="KW-0175">Coiled coil</keyword>
<dbReference type="Proteomes" id="UP001597260">
    <property type="component" value="Unassembled WGS sequence"/>
</dbReference>
<keyword evidence="3" id="KW-1015">Disulfide bond</keyword>
<dbReference type="InterPro" id="IPR013320">
    <property type="entry name" value="ConA-like_dom_sf"/>
</dbReference>
<dbReference type="SMART" id="SM00306">
    <property type="entry name" value="HintN"/>
    <property type="match status" value="1"/>
</dbReference>
<protein>
    <submittedName>
        <fullName evidence="8">LamG-like jellyroll fold domain-containing protein</fullName>
    </submittedName>
</protein>
<dbReference type="SUPFAM" id="SSF51294">
    <property type="entry name" value="Hedgehog/intein (Hint) domain"/>
    <property type="match status" value="1"/>
</dbReference>
<name>A0ABW3Y9S0_9ACTN</name>
<dbReference type="InterPro" id="IPR006558">
    <property type="entry name" value="LamG-like"/>
</dbReference>
<dbReference type="InterPro" id="IPR036844">
    <property type="entry name" value="Hint_dom_sf"/>
</dbReference>
<evidence type="ECO:0000313" key="8">
    <source>
        <dbReference type="EMBL" id="MFD1320421.1"/>
    </source>
</evidence>
<feature type="compositionally biased region" description="Gly residues" evidence="5">
    <location>
        <begin position="1483"/>
        <end position="1493"/>
    </location>
</feature>
<evidence type="ECO:0000256" key="5">
    <source>
        <dbReference type="SAM" id="MobiDB-lite"/>
    </source>
</evidence>
<dbReference type="Gene3D" id="2.60.120.200">
    <property type="match status" value="1"/>
</dbReference>
<dbReference type="Pfam" id="PF14428">
    <property type="entry name" value="DddA-like"/>
    <property type="match status" value="1"/>
</dbReference>
<accession>A0ABW3Y9S0</accession>
<feature type="coiled-coil region" evidence="4">
    <location>
        <begin position="1248"/>
        <end position="1315"/>
    </location>
</feature>
<dbReference type="Pfam" id="PF05593">
    <property type="entry name" value="RHS_repeat"/>
    <property type="match status" value="5"/>
</dbReference>
<keyword evidence="9" id="KW-1185">Reference proteome</keyword>
<proteinExistence type="predicted"/>
<keyword evidence="2" id="KW-0677">Repeat</keyword>
<dbReference type="PANTHER" id="PTHR32305">
    <property type="match status" value="1"/>
</dbReference>
<dbReference type="InterPro" id="IPR006530">
    <property type="entry name" value="YD"/>
</dbReference>
<evidence type="ECO:0000313" key="9">
    <source>
        <dbReference type="Proteomes" id="UP001597260"/>
    </source>
</evidence>
<evidence type="ECO:0000259" key="6">
    <source>
        <dbReference type="SMART" id="SM00306"/>
    </source>
</evidence>
<feature type="region of interest" description="Disordered" evidence="5">
    <location>
        <begin position="1160"/>
        <end position="1183"/>
    </location>
</feature>
<dbReference type="Pfam" id="PF25023">
    <property type="entry name" value="TEN_YD-shell"/>
    <property type="match status" value="1"/>
</dbReference>
<dbReference type="InterPro" id="IPR003587">
    <property type="entry name" value="Hint_dom_N"/>
</dbReference>
<dbReference type="NCBIfam" id="TIGR03696">
    <property type="entry name" value="Rhs_assc_core"/>
    <property type="match status" value="1"/>
</dbReference>
<feature type="compositionally biased region" description="Polar residues" evidence="5">
    <location>
        <begin position="1160"/>
        <end position="1178"/>
    </location>
</feature>
<dbReference type="InterPro" id="IPR032724">
    <property type="entry name" value="SCP1.201-like"/>
</dbReference>